<proteinExistence type="predicted"/>
<keyword evidence="4" id="KW-1185">Reference proteome</keyword>
<dbReference type="InterPro" id="IPR052842">
    <property type="entry name" value="ER_Co-chaperone"/>
</dbReference>
<dbReference type="SUPFAM" id="SSF52833">
    <property type="entry name" value="Thioredoxin-like"/>
    <property type="match status" value="2"/>
</dbReference>
<evidence type="ECO:0000313" key="3">
    <source>
        <dbReference type="EMBL" id="CAH0521889.1"/>
    </source>
</evidence>
<dbReference type="Proteomes" id="UP001160483">
    <property type="component" value="Unassembled WGS sequence"/>
</dbReference>
<protein>
    <recommendedName>
        <fullName evidence="6">Thioredoxin domain-containing protein</fullName>
    </recommendedName>
</protein>
<gene>
    <name evidence="3" type="ORF">PBS001_LOCUS8330</name>
    <name evidence="2" type="ORF">PBS003_LOCUS9411</name>
</gene>
<sequence>MLYIYTVLLAVLCLYSLSWTYSSALKTITTSLELDAIKASNTVHLLLVFAKKDEMKEKSLDELVLTAYPLLLDIEKDLDGFVTFNVMDIASDPKGLIRNQWQFKKLPGLVLYKDLPKKNPYTGKLYRDAIVLDVTMLENPRKLKRTLNQAIPMEFVQELEGEALVLSNFETLVQQKRENEETVVLLISTEKHATPMYRALAAEFSDQGLSFVFVNQDKEGAKEIMEKLDVEELSAVVVVKSMTDRVVLKEENSKLYIDLKGFVEPFAKQKSKEGKAGVKRNKEGKKASKYIKFLTEKDFNDLVMQSDVVWIIEFMDLERELAVVEEDWKKALMELHRKTGVVAMGAVSCEKEAELCERYGGPGIRIFPLGVTDANTLKRESVLAKTFTSFDEAKMAAIETIPDLTVTIASSSDLNSFISHARNNHALPTLFFTTKNITPPSIKALLLSAPTHKVMLAVIRDADEDMKRQFLVKSSASTALVCLVPTQDSSENATSQEFGLVVYNKNTMGPYNVPNMMRFMLQVLAQYPHPQDVKSESDEVNFSSLDEVSAQALVPYMTKQNIAAICGGNKICAIGFFEDHVDTLKDPDSRLTKWWTTLVHVAAQSKQNKEPFDFVWVNGKCQKDFAEAFGVGHFQMPTVAVYSPSKQRFATNVGVYDVQSASAFLKSVLSGSISTAPIGNVPELVEECSFDEIYDVAVGTDDGVENNEDLDDMLSEILSDEKQQRDELEKELKSELKKDKKKGKTKGKKKKNKAKKKKAKKKKAARDEL</sequence>
<dbReference type="EMBL" id="CAKKTJ010000336">
    <property type="protein sequence ID" value="CAH0482833.1"/>
    <property type="molecule type" value="Genomic_DNA"/>
</dbReference>
<evidence type="ECO:0000313" key="5">
    <source>
        <dbReference type="Proteomes" id="UP001160483"/>
    </source>
</evidence>
<feature type="compositionally biased region" description="Basic residues" evidence="1">
    <location>
        <begin position="739"/>
        <end position="769"/>
    </location>
</feature>
<dbReference type="PANTHER" id="PTHR45184:SF1">
    <property type="entry name" value="DNAJ PROTEIN ERDJ3A"/>
    <property type="match status" value="1"/>
</dbReference>
<dbReference type="Gene3D" id="3.40.30.10">
    <property type="entry name" value="Glutaredoxin"/>
    <property type="match status" value="2"/>
</dbReference>
<accession>A0AAU9LPT2</accession>
<feature type="region of interest" description="Disordered" evidence="1">
    <location>
        <begin position="718"/>
        <end position="769"/>
    </location>
</feature>
<dbReference type="Proteomes" id="UP001158986">
    <property type="component" value="Unassembled WGS sequence"/>
</dbReference>
<dbReference type="AlphaFoldDB" id="A0AAU9LPT2"/>
<comment type="caution">
    <text evidence="2">The sequence shown here is derived from an EMBL/GenBank/DDBJ whole genome shotgun (WGS) entry which is preliminary data.</text>
</comment>
<dbReference type="PANTHER" id="PTHR45184">
    <property type="entry name" value="DNAJ PROTEIN ERDJ3A"/>
    <property type="match status" value="1"/>
</dbReference>
<dbReference type="EMBL" id="CAKLCB010000384">
    <property type="protein sequence ID" value="CAH0521889.1"/>
    <property type="molecule type" value="Genomic_DNA"/>
</dbReference>
<dbReference type="InterPro" id="IPR036249">
    <property type="entry name" value="Thioredoxin-like_sf"/>
</dbReference>
<evidence type="ECO:0000313" key="4">
    <source>
        <dbReference type="Proteomes" id="UP001158986"/>
    </source>
</evidence>
<evidence type="ECO:0000313" key="2">
    <source>
        <dbReference type="EMBL" id="CAH0482833.1"/>
    </source>
</evidence>
<evidence type="ECO:0008006" key="6">
    <source>
        <dbReference type="Google" id="ProtNLM"/>
    </source>
</evidence>
<organism evidence="2 5">
    <name type="scientific">Peronospora belbahrii</name>
    <dbReference type="NCBI Taxonomy" id="622444"/>
    <lineage>
        <taxon>Eukaryota</taxon>
        <taxon>Sar</taxon>
        <taxon>Stramenopiles</taxon>
        <taxon>Oomycota</taxon>
        <taxon>Peronosporomycetes</taxon>
        <taxon>Peronosporales</taxon>
        <taxon>Peronosporaceae</taxon>
        <taxon>Peronospora</taxon>
    </lineage>
</organism>
<evidence type="ECO:0000256" key="1">
    <source>
        <dbReference type="SAM" id="MobiDB-lite"/>
    </source>
</evidence>
<reference evidence="2 4" key="1">
    <citation type="submission" date="2021-11" db="EMBL/GenBank/DDBJ databases">
        <authorList>
            <person name="Islam A."/>
            <person name="Islam S."/>
            <person name="Flora M.S."/>
            <person name="Rahman M."/>
            <person name="Ziaur R.M."/>
            <person name="Epstein J.H."/>
            <person name="Hassan M."/>
            <person name="Klassen M."/>
            <person name="Woodard K."/>
            <person name="Webb A."/>
            <person name="Webby R.J."/>
            <person name="El Zowalaty M.E."/>
        </authorList>
    </citation>
    <scope>NUCLEOTIDE SEQUENCE</scope>
    <source>
        <strain evidence="3">Pbs1</strain>
        <strain evidence="2">Pbs3</strain>
    </source>
</reference>
<name>A0AAU9LPT2_9STRA</name>
<feature type="compositionally biased region" description="Basic and acidic residues" evidence="1">
    <location>
        <begin position="719"/>
        <end position="738"/>
    </location>
</feature>